<evidence type="ECO:0000256" key="1">
    <source>
        <dbReference type="SAM" id="SignalP"/>
    </source>
</evidence>
<dbReference type="Pfam" id="PF10722">
    <property type="entry name" value="YbjN"/>
    <property type="match status" value="1"/>
</dbReference>
<dbReference type="AlphaFoldDB" id="A0A7Y0BLX7"/>
<gene>
    <name evidence="2" type="ORF">HHL27_03860</name>
</gene>
<proteinExistence type="predicted"/>
<evidence type="ECO:0000313" key="2">
    <source>
        <dbReference type="EMBL" id="NML92809.1"/>
    </source>
</evidence>
<dbReference type="Proteomes" id="UP000583556">
    <property type="component" value="Unassembled WGS sequence"/>
</dbReference>
<sequence>MKSKIGSFCRLIATGALVLPFAAHAAQTVATPAVAATTSVSAMQPQSVVAALKSLGHDAKLVADSSGDPLVQADIGGWRTQVVFYDCNEITHEGCQSLQFNASFVPDRPFDAQKAAAFVRDNRFGAVSVGDDKSVNMTWDVVTGEGIQPSVFALVVKSFGLALDTIGSEAFTPGRAPQLASAASR</sequence>
<keyword evidence="3" id="KW-1185">Reference proteome</keyword>
<dbReference type="EMBL" id="JABBGM010000001">
    <property type="protein sequence ID" value="NML92809.1"/>
    <property type="molecule type" value="Genomic_DNA"/>
</dbReference>
<keyword evidence="1" id="KW-0732">Signal</keyword>
<accession>A0A7Y0BLX7</accession>
<reference evidence="2 3" key="1">
    <citation type="submission" date="2020-04" db="EMBL/GenBank/DDBJ databases">
        <title>Novosphingobium sp. TW-4 isolated from soil.</title>
        <authorList>
            <person name="Dahal R.H."/>
            <person name="Chaudhary D.K."/>
        </authorList>
    </citation>
    <scope>NUCLEOTIDE SEQUENCE [LARGE SCALE GENOMIC DNA]</scope>
    <source>
        <strain evidence="2 3">TW-4</strain>
    </source>
</reference>
<evidence type="ECO:0000313" key="3">
    <source>
        <dbReference type="Proteomes" id="UP000583556"/>
    </source>
</evidence>
<dbReference type="RefSeq" id="WP_169492010.1">
    <property type="nucleotide sequence ID" value="NZ_JABBGM010000001.1"/>
</dbReference>
<protein>
    <submittedName>
        <fullName evidence="2">YbjN domain-containing protein</fullName>
    </submittedName>
</protein>
<dbReference type="InterPro" id="IPR019660">
    <property type="entry name" value="Put_sensory_transdc_reg_YbjN"/>
</dbReference>
<feature type="chain" id="PRO_5031390284" evidence="1">
    <location>
        <begin position="26"/>
        <end position="185"/>
    </location>
</feature>
<name>A0A7Y0BLX7_9SPHN</name>
<comment type="caution">
    <text evidence="2">The sequence shown here is derived from an EMBL/GenBank/DDBJ whole genome shotgun (WGS) entry which is preliminary data.</text>
</comment>
<feature type="signal peptide" evidence="1">
    <location>
        <begin position="1"/>
        <end position="25"/>
    </location>
</feature>
<organism evidence="2 3">
    <name type="scientific">Novosphingobium olei</name>
    <dbReference type="NCBI Taxonomy" id="2728851"/>
    <lineage>
        <taxon>Bacteria</taxon>
        <taxon>Pseudomonadati</taxon>
        <taxon>Pseudomonadota</taxon>
        <taxon>Alphaproteobacteria</taxon>
        <taxon>Sphingomonadales</taxon>
        <taxon>Sphingomonadaceae</taxon>
        <taxon>Novosphingobium</taxon>
    </lineage>
</organism>